<keyword evidence="2" id="KW-1185">Reference proteome</keyword>
<dbReference type="OrthoDB" id="7865495at2"/>
<evidence type="ECO:0000313" key="1">
    <source>
        <dbReference type="EMBL" id="SFB84272.1"/>
    </source>
</evidence>
<protein>
    <submittedName>
        <fullName evidence="1">Uncharacterized protein</fullName>
    </submittedName>
</protein>
<sequence>MILTVVHQETFDFRNPGRHIILERETDHIPCPGDLIKNGGTLAGYDLYRVEQRIFRSSPKPNGDSKDFDQVLLIVSDMTEE</sequence>
<name>A0A1I1ECG7_9RHOB</name>
<evidence type="ECO:0000313" key="2">
    <source>
        <dbReference type="Proteomes" id="UP000198728"/>
    </source>
</evidence>
<dbReference type="EMBL" id="FOLG01000001">
    <property type="protein sequence ID" value="SFB84272.1"/>
    <property type="molecule type" value="Genomic_DNA"/>
</dbReference>
<proteinExistence type="predicted"/>
<organism evidence="1 2">
    <name type="scientific">Tropicimonas isoalkanivorans</name>
    <dbReference type="NCBI Taxonomy" id="441112"/>
    <lineage>
        <taxon>Bacteria</taxon>
        <taxon>Pseudomonadati</taxon>
        <taxon>Pseudomonadota</taxon>
        <taxon>Alphaproteobacteria</taxon>
        <taxon>Rhodobacterales</taxon>
        <taxon>Roseobacteraceae</taxon>
        <taxon>Tropicimonas</taxon>
    </lineage>
</organism>
<dbReference type="RefSeq" id="WP_093359274.1">
    <property type="nucleotide sequence ID" value="NZ_FOLG01000001.1"/>
</dbReference>
<accession>A0A1I1ECG7</accession>
<reference evidence="1 2" key="1">
    <citation type="submission" date="2016-10" db="EMBL/GenBank/DDBJ databases">
        <authorList>
            <person name="de Groot N.N."/>
        </authorList>
    </citation>
    <scope>NUCLEOTIDE SEQUENCE [LARGE SCALE GENOMIC DNA]</scope>
    <source>
        <strain evidence="1 2">DSM 19548</strain>
    </source>
</reference>
<gene>
    <name evidence="1" type="ORF">SAMN04488094_101730</name>
</gene>
<dbReference type="Proteomes" id="UP000198728">
    <property type="component" value="Unassembled WGS sequence"/>
</dbReference>
<dbReference type="AlphaFoldDB" id="A0A1I1ECG7"/>